<keyword evidence="3 6" id="KW-0812">Transmembrane</keyword>
<keyword evidence="9" id="KW-1185">Reference proteome</keyword>
<dbReference type="GO" id="GO:0005886">
    <property type="term" value="C:plasma membrane"/>
    <property type="evidence" value="ECO:0007669"/>
    <property type="project" value="UniProtKB-SubCell"/>
</dbReference>
<dbReference type="OrthoDB" id="42357at2157"/>
<dbReference type="RefSeq" id="WP_013099520.1">
    <property type="nucleotide sequence ID" value="NC_014122.1"/>
</dbReference>
<dbReference type="InterPro" id="IPR050545">
    <property type="entry name" value="Mycobact_MmpL"/>
</dbReference>
<dbReference type="PANTHER" id="PTHR33406">
    <property type="entry name" value="MEMBRANE PROTEIN MJ1562-RELATED"/>
    <property type="match status" value="1"/>
</dbReference>
<feature type="transmembrane region" description="Helical" evidence="6">
    <location>
        <begin position="242"/>
        <end position="261"/>
    </location>
</feature>
<feature type="transmembrane region" description="Helical" evidence="6">
    <location>
        <begin position="217"/>
        <end position="235"/>
    </location>
</feature>
<protein>
    <submittedName>
        <fullName evidence="8">Exporter of the RND superfamily protein-like protein</fullName>
    </submittedName>
</protein>
<evidence type="ECO:0000259" key="7">
    <source>
        <dbReference type="PROSITE" id="PS50156"/>
    </source>
</evidence>
<feature type="transmembrane region" description="Helical" evidence="6">
    <location>
        <begin position="267"/>
        <end position="288"/>
    </location>
</feature>
<dbReference type="Pfam" id="PF03176">
    <property type="entry name" value="MMPL"/>
    <property type="match status" value="1"/>
</dbReference>
<feature type="transmembrane region" description="Helical" evidence="6">
    <location>
        <begin position="347"/>
        <end position="371"/>
    </location>
</feature>
<evidence type="ECO:0000313" key="9">
    <source>
        <dbReference type="Proteomes" id="UP000002061"/>
    </source>
</evidence>
<feature type="domain" description="SSD" evidence="7">
    <location>
        <begin position="248"/>
        <end position="366"/>
    </location>
</feature>
<comment type="subcellular location">
    <subcellularLocation>
        <location evidence="1">Cell membrane</location>
        <topology evidence="1">Multi-pass membrane protein</topology>
    </subcellularLocation>
</comment>
<evidence type="ECO:0000256" key="1">
    <source>
        <dbReference type="ARBA" id="ARBA00004651"/>
    </source>
</evidence>
<evidence type="ECO:0000313" key="8">
    <source>
        <dbReference type="EMBL" id="ADG12774.1"/>
    </source>
</evidence>
<dbReference type="KEGG" id="mif:Metin_0102"/>
<dbReference type="Proteomes" id="UP000002061">
    <property type="component" value="Chromosome"/>
</dbReference>
<sequence length="384" mass="42270">MLKEILKDVGEFSARHPFLVIAVVLLITVFMAFEATHIKKQTSYEKMLPQDLPAVQEIYEVRSEFGGTDVDMIVVKIVPSDATDKVTDIRDPRVLRAIETLEENIRTISGITKVSSPVDVIKELNGGVLPNDIETVKELLNKLPENERYKLFNRDFSMLTITAFTDVGGDEKKNKQIYEQINEYIRETPFPPGVEAIQTGTPALRAIIGKLMNESQAITTSVAMLAILFIILLHFRKVTSVLLLSPLIFALIWTGGFMGLFGIPLDMATSAVGSLVLGLGIDYGIYFGSRYNEEREKGRDPIEAASHTVMYAGSSILASAATTVAGLLSLTIAPLPMMGNLGKVCGAGITFCCLLTIFFLPAVLVIDELYIHPILARIKKLIFK</sequence>
<gene>
    <name evidence="8" type="ordered locus">Metin_0102</name>
</gene>
<proteinExistence type="predicted"/>
<dbReference type="EMBL" id="CP002009">
    <property type="protein sequence ID" value="ADG12774.1"/>
    <property type="molecule type" value="Genomic_DNA"/>
</dbReference>
<dbReference type="PANTHER" id="PTHR33406:SF13">
    <property type="entry name" value="MEMBRANE PROTEIN YDFJ"/>
    <property type="match status" value="1"/>
</dbReference>
<dbReference type="eggNOG" id="arCOG02174">
    <property type="taxonomic scope" value="Archaea"/>
</dbReference>
<accession>D5VQC1</accession>
<dbReference type="HOGENOM" id="CLU_060248_0_0_2"/>
<evidence type="ECO:0000256" key="4">
    <source>
        <dbReference type="ARBA" id="ARBA00022989"/>
    </source>
</evidence>
<dbReference type="STRING" id="573063.Metin_0102"/>
<dbReference type="PROSITE" id="PS50156">
    <property type="entry name" value="SSD"/>
    <property type="match status" value="1"/>
</dbReference>
<dbReference type="GeneID" id="9131101"/>
<dbReference type="SUPFAM" id="SSF82866">
    <property type="entry name" value="Multidrug efflux transporter AcrB transmembrane domain"/>
    <property type="match status" value="1"/>
</dbReference>
<dbReference type="AlphaFoldDB" id="D5VQC1"/>
<keyword evidence="2" id="KW-1003">Cell membrane</keyword>
<keyword evidence="5 6" id="KW-0472">Membrane</keyword>
<dbReference type="InterPro" id="IPR004869">
    <property type="entry name" value="MMPL_dom"/>
</dbReference>
<dbReference type="InterPro" id="IPR000731">
    <property type="entry name" value="SSD"/>
</dbReference>
<reference evidence="8" key="1">
    <citation type="submission" date="2010-04" db="EMBL/GenBank/DDBJ databases">
        <title>Complete sequence of Methanocaldococcus infernus ME.</title>
        <authorList>
            <consortium name="US DOE Joint Genome Institute"/>
            <person name="Lucas S."/>
            <person name="Copeland A."/>
            <person name="Lapidus A."/>
            <person name="Cheng J.-F."/>
            <person name="Bruce D."/>
            <person name="Goodwin L."/>
            <person name="Pitluck S."/>
            <person name="Munk A.C."/>
            <person name="Detter J.C."/>
            <person name="Han C."/>
            <person name="Tapia R."/>
            <person name="Land M."/>
            <person name="Hauser L."/>
            <person name="Kyrpides N."/>
            <person name="Mikhailova N."/>
            <person name="Sieprawska-Lupa M."/>
            <person name="Whitman W.B."/>
            <person name="Woyke T."/>
        </authorList>
    </citation>
    <scope>NUCLEOTIDE SEQUENCE [LARGE SCALE GENOMIC DNA]</scope>
    <source>
        <strain evidence="8">ME</strain>
    </source>
</reference>
<evidence type="ECO:0000256" key="2">
    <source>
        <dbReference type="ARBA" id="ARBA00022475"/>
    </source>
</evidence>
<organism evidence="8 9">
    <name type="scientific">Methanocaldococcus infernus (strain DSM 11812 / JCM 15783 / ME)</name>
    <dbReference type="NCBI Taxonomy" id="573063"/>
    <lineage>
        <taxon>Archaea</taxon>
        <taxon>Methanobacteriati</taxon>
        <taxon>Methanobacteriota</taxon>
        <taxon>Methanomada group</taxon>
        <taxon>Methanococci</taxon>
        <taxon>Methanococcales</taxon>
        <taxon>Methanocaldococcaceae</taxon>
        <taxon>Methanocaldococcus</taxon>
    </lineage>
</organism>
<feature type="transmembrane region" description="Helical" evidence="6">
    <location>
        <begin position="309"/>
        <end position="335"/>
    </location>
</feature>
<evidence type="ECO:0000256" key="3">
    <source>
        <dbReference type="ARBA" id="ARBA00022692"/>
    </source>
</evidence>
<feature type="transmembrane region" description="Helical" evidence="6">
    <location>
        <begin position="12"/>
        <end position="33"/>
    </location>
</feature>
<dbReference type="Gene3D" id="1.20.1640.10">
    <property type="entry name" value="Multidrug efflux transporter AcrB transmembrane domain"/>
    <property type="match status" value="1"/>
</dbReference>
<evidence type="ECO:0000256" key="6">
    <source>
        <dbReference type="SAM" id="Phobius"/>
    </source>
</evidence>
<keyword evidence="4 6" id="KW-1133">Transmembrane helix</keyword>
<name>D5VQC1_METIM</name>
<evidence type="ECO:0000256" key="5">
    <source>
        <dbReference type="ARBA" id="ARBA00023136"/>
    </source>
</evidence>